<evidence type="ECO:0000313" key="5">
    <source>
        <dbReference type="RefSeq" id="XP_027121149.1"/>
    </source>
</evidence>
<feature type="region of interest" description="Disordered" evidence="1">
    <location>
        <begin position="692"/>
        <end position="718"/>
    </location>
</feature>
<evidence type="ECO:0000313" key="6">
    <source>
        <dbReference type="RefSeq" id="XP_027121151.1"/>
    </source>
</evidence>
<dbReference type="RefSeq" id="XP_071940326.1">
    <property type="nucleotide sequence ID" value="XM_072084225.1"/>
</dbReference>
<dbReference type="CDD" id="cd06257">
    <property type="entry name" value="DnaJ"/>
    <property type="match status" value="1"/>
</dbReference>
<evidence type="ECO:0000313" key="3">
    <source>
        <dbReference type="Proteomes" id="UP001652660"/>
    </source>
</evidence>
<feature type="compositionally biased region" description="Basic and acidic residues" evidence="1">
    <location>
        <begin position="420"/>
        <end position="431"/>
    </location>
</feature>
<dbReference type="PROSITE" id="PS50076">
    <property type="entry name" value="DNAJ_2"/>
    <property type="match status" value="1"/>
</dbReference>
<dbReference type="SUPFAM" id="SSF46565">
    <property type="entry name" value="Chaperone J-domain"/>
    <property type="match status" value="1"/>
</dbReference>
<dbReference type="RefSeq" id="XP_027121148.1">
    <property type="nucleotide sequence ID" value="XM_027265347.1"/>
</dbReference>
<evidence type="ECO:0000256" key="1">
    <source>
        <dbReference type="SAM" id="MobiDB-lite"/>
    </source>
</evidence>
<reference evidence="3" key="1">
    <citation type="journal article" date="2025" name="Foods">
        <title>Unveiling the Microbial Signatures of Arabica Coffee Cherries: Insights into Ripeness Specific Diversity, Functional Traits, and Implications for Quality and Safety.</title>
        <authorList>
            <consortium name="RefSeq"/>
            <person name="Tenea G.N."/>
            <person name="Cifuentes V."/>
            <person name="Reyes P."/>
            <person name="Cevallos-Vallejos M."/>
        </authorList>
    </citation>
    <scope>NUCLEOTIDE SEQUENCE [LARGE SCALE GENOMIC DNA]</scope>
</reference>
<feature type="compositionally biased region" description="Polar residues" evidence="1">
    <location>
        <begin position="439"/>
        <end position="450"/>
    </location>
</feature>
<sequence length="1030" mass="116238">MECNKEEAIRAMEVAEKKMQKKDFVSARKMACRAQHLYPDLVNISQMILVCDVHCAAENKVNRGESDWYGILQIEPAADEVAIKKQYRKFALSLHPDKNKFAGASDAFKLVGEAQKVLLDPEKRCLYDNKCKALGKYQASKLATHQGSRQTNVRGHPWFQNKFMNSSTSQFVNQQHRQQQQQQTQLDTFWTICPFCSVKYQYYKEVLNKTLSCQNCKKAFTGYEMNPPSGIPGGNSSQPTFPQQSGAFSKGNSTTVPQRTKNSSPKKAMQGSVNIKNVNRDSFAEKRFTATVGEESKLNKNHTKIDNMKGSKVTMKKRNKSAESTESCSSESSMESGADVNIEEDGGCLPGQNSGYHGDQNPRRSTRSKQRVSYDENLSGDDEANPSKKSKCSGSFNVGRKEVEDNSITEEAALSADIVEDKKEVKDKEVSPSDEVLQNGENDMENSSDPQLYEIPDPEFYDFDKDRKKECFAVGQMWAVYDTLDAMPRFYALVQNVQSPGFKLQITWLEPVPDSEDKIKWVNEGLPVSCGKFNYGNRENSADDSMFSHRVEWKKGSQMDTFEIYPRRGETWALFKNWDVNWHSDPHGKKGFEYEFVEVLSDYADNSGVRVAYLGKLKGFAFLFCRISRNGISSFLIPPKDIFRFSHKIPSFQMSGKKGKCVPQGSFELDPASLPATIDGIDVSQYFDTDGRHMHPNGSCSGSQEDILEPKEKSSEHVSPSQFVGLKVEPKGNAAWAGVVDLIEESEENEASADKVELKAKGVGNSVLGQAEKEDFQNYSNGFDSSAKEIEEDSPTSASEAYEIPEPEFYNFDAEKAEEKFQVGQIWALYGDEDALPRYYGRVKKIDLPPRFALHLTWLVPCSLSKDVIQWTDKKMPICCGNFKLGKGKPQMFTSIGPFSHQLRVLSKVEKNVYAVYPEKGDIWALYKHWRSEMTCSDLDNCEYDVVEVVERNEEVITVLALELVTGFKSVFKPQIAGQSTVTRQIPWAELLRFSHQIPSVRLTEERDGSLRGFWELDPAALPIYFFCPS</sequence>
<proteinExistence type="predicted"/>
<dbReference type="Proteomes" id="UP001652660">
    <property type="component" value="Chromosome 3e"/>
</dbReference>
<dbReference type="PANTHER" id="PTHR45089:SF24">
    <property type="entry name" value="DNAJ HEAT SHOCK N-TERMINAL DOMAIN-CONTAINING PROTEIN"/>
    <property type="match status" value="1"/>
</dbReference>
<dbReference type="Gene3D" id="1.10.287.110">
    <property type="entry name" value="DnaJ domain"/>
    <property type="match status" value="1"/>
</dbReference>
<feature type="region of interest" description="Disordered" evidence="1">
    <location>
        <begin position="420"/>
        <end position="455"/>
    </location>
</feature>
<dbReference type="Pfam" id="PF11926">
    <property type="entry name" value="DUF3444"/>
    <property type="match status" value="2"/>
</dbReference>
<feature type="region of interest" description="Disordered" evidence="1">
    <location>
        <begin position="294"/>
        <end position="397"/>
    </location>
</feature>
<organism evidence="3 4">
    <name type="scientific">Coffea arabica</name>
    <name type="common">Arabian coffee</name>
    <dbReference type="NCBI Taxonomy" id="13443"/>
    <lineage>
        <taxon>Eukaryota</taxon>
        <taxon>Viridiplantae</taxon>
        <taxon>Streptophyta</taxon>
        <taxon>Embryophyta</taxon>
        <taxon>Tracheophyta</taxon>
        <taxon>Spermatophyta</taxon>
        <taxon>Magnoliopsida</taxon>
        <taxon>eudicotyledons</taxon>
        <taxon>Gunneridae</taxon>
        <taxon>Pentapetalae</taxon>
        <taxon>asterids</taxon>
        <taxon>lamiids</taxon>
        <taxon>Gentianales</taxon>
        <taxon>Rubiaceae</taxon>
        <taxon>Ixoroideae</taxon>
        <taxon>Gardenieae complex</taxon>
        <taxon>Bertiereae - Coffeeae clade</taxon>
        <taxon>Coffeeae</taxon>
        <taxon>Coffea</taxon>
    </lineage>
</organism>
<dbReference type="Pfam" id="PF00226">
    <property type="entry name" value="DnaJ"/>
    <property type="match status" value="1"/>
</dbReference>
<dbReference type="PRINTS" id="PR00625">
    <property type="entry name" value="JDOMAIN"/>
</dbReference>
<dbReference type="RefSeq" id="XP_027121151.1">
    <property type="nucleotide sequence ID" value="XM_027265350.1"/>
</dbReference>
<name>A0A6P6X0L1_COFAR</name>
<evidence type="ECO:0000313" key="9">
    <source>
        <dbReference type="RefSeq" id="XP_071940326.1"/>
    </source>
</evidence>
<dbReference type="RefSeq" id="XP_027121152.1">
    <property type="nucleotide sequence ID" value="XM_027265351.1"/>
</dbReference>
<evidence type="ECO:0000313" key="4">
    <source>
        <dbReference type="RefSeq" id="XP_027121148.1"/>
    </source>
</evidence>
<evidence type="ECO:0000313" key="7">
    <source>
        <dbReference type="RefSeq" id="XP_027121152.1"/>
    </source>
</evidence>
<evidence type="ECO:0000259" key="2">
    <source>
        <dbReference type="PROSITE" id="PS50076"/>
    </source>
</evidence>
<dbReference type="InterPro" id="IPR024593">
    <property type="entry name" value="DUF3444"/>
</dbReference>
<dbReference type="PANTHER" id="PTHR45089">
    <property type="entry name" value="DNAJ HEAT SHOCK AMINO-TERMINAL DOMAIN PROTEIN-RELATED"/>
    <property type="match status" value="1"/>
</dbReference>
<feature type="compositionally biased region" description="Low complexity" evidence="1">
    <location>
        <begin position="322"/>
        <end position="336"/>
    </location>
</feature>
<feature type="compositionally biased region" description="Polar residues" evidence="1">
    <location>
        <begin position="234"/>
        <end position="276"/>
    </location>
</feature>
<accession>A0A6P6X0L1</accession>
<dbReference type="RefSeq" id="XP_027121149.1">
    <property type="nucleotide sequence ID" value="XM_027265348.1"/>
</dbReference>
<dbReference type="InterPro" id="IPR036869">
    <property type="entry name" value="J_dom_sf"/>
</dbReference>
<protein>
    <submittedName>
        <fullName evidence="4 5">Uncharacterized protein LOC113738150</fullName>
    </submittedName>
</protein>
<dbReference type="SMART" id="SM00271">
    <property type="entry name" value="DnaJ"/>
    <property type="match status" value="1"/>
</dbReference>
<gene>
    <name evidence="4 5 6 7 8 9" type="primary">LOC113738150</name>
</gene>
<feature type="region of interest" description="Disordered" evidence="1">
    <location>
        <begin position="227"/>
        <end position="276"/>
    </location>
</feature>
<feature type="compositionally biased region" description="Basic and acidic residues" evidence="1">
    <location>
        <begin position="294"/>
        <end position="309"/>
    </location>
</feature>
<dbReference type="GeneID" id="113738150"/>
<dbReference type="InterPro" id="IPR001623">
    <property type="entry name" value="DnaJ_domain"/>
</dbReference>
<dbReference type="OrthoDB" id="10250354at2759"/>
<feature type="domain" description="J" evidence="2">
    <location>
        <begin position="67"/>
        <end position="131"/>
    </location>
</feature>
<evidence type="ECO:0000313" key="8">
    <source>
        <dbReference type="RefSeq" id="XP_071940325.1"/>
    </source>
</evidence>
<dbReference type="RefSeq" id="XP_071940325.1">
    <property type="nucleotide sequence ID" value="XM_072084224.1"/>
</dbReference>
<reference evidence="4 5" key="2">
    <citation type="submission" date="2025-04" db="UniProtKB">
        <authorList>
            <consortium name="RefSeq"/>
        </authorList>
    </citation>
    <scope>IDENTIFICATION</scope>
    <source>
        <tissue evidence="4 5">Leaves</tissue>
    </source>
</reference>
<keyword evidence="3" id="KW-1185">Reference proteome</keyword>
<dbReference type="AlphaFoldDB" id="A0A6P6X0L1"/>